<evidence type="ECO:0008006" key="4">
    <source>
        <dbReference type="Google" id="ProtNLM"/>
    </source>
</evidence>
<dbReference type="Pfam" id="PF09694">
    <property type="entry name" value="Gcw_chp"/>
    <property type="match status" value="1"/>
</dbReference>
<dbReference type="Proteomes" id="UP000029868">
    <property type="component" value="Unassembled WGS sequence"/>
</dbReference>
<dbReference type="OrthoDB" id="9793561at2"/>
<dbReference type="NCBIfam" id="TIGR02001">
    <property type="entry name" value="gcw_chp"/>
    <property type="match status" value="1"/>
</dbReference>
<protein>
    <recommendedName>
        <fullName evidence="4">Histidine kinase</fullName>
    </recommendedName>
</protein>
<dbReference type="AlphaFoldDB" id="A0A099KH98"/>
<organism evidence="2 3">
    <name type="scientific">Colwellia psychrerythraea</name>
    <name type="common">Vibrio psychroerythus</name>
    <dbReference type="NCBI Taxonomy" id="28229"/>
    <lineage>
        <taxon>Bacteria</taxon>
        <taxon>Pseudomonadati</taxon>
        <taxon>Pseudomonadota</taxon>
        <taxon>Gammaproteobacteria</taxon>
        <taxon>Alteromonadales</taxon>
        <taxon>Colwelliaceae</taxon>
        <taxon>Colwellia</taxon>
    </lineage>
</organism>
<evidence type="ECO:0000256" key="1">
    <source>
        <dbReference type="SAM" id="SignalP"/>
    </source>
</evidence>
<accession>A0A099KH98</accession>
<feature type="chain" id="PRO_5001956864" description="Histidine kinase" evidence="1">
    <location>
        <begin position="26"/>
        <end position="222"/>
    </location>
</feature>
<keyword evidence="1" id="KW-0732">Signal</keyword>
<name>A0A099KH98_COLPS</name>
<evidence type="ECO:0000313" key="2">
    <source>
        <dbReference type="EMBL" id="KGJ89721.1"/>
    </source>
</evidence>
<sequence>MKKAITTIALTSFLATFAISFQVSATEGLSANLAATNNYLWRGLEQTGGAAAVSGGIDYASDSGFYVGTWISNASWGDMKTELDLYGGFGADINDSMSYDVGFIYYAYPDSISGDADFSEVYGSFTFSGLTLGAAVLTSAEGSDAGDSVYVNADYSLPLDNEAEINFHLGNYSGDFSTDSTDFGVSIGKDNFTFGVSKTDYDDGGSSDDLKFYVSYSVDISL</sequence>
<dbReference type="PATRIC" id="fig|28229.3.peg.3812"/>
<proteinExistence type="predicted"/>
<dbReference type="RefSeq" id="WP_033083773.1">
    <property type="nucleotide sequence ID" value="NZ_JQEC01000054.1"/>
</dbReference>
<comment type="caution">
    <text evidence="2">The sequence shown here is derived from an EMBL/GenBank/DDBJ whole genome shotgun (WGS) entry which is preliminary data.</text>
</comment>
<evidence type="ECO:0000313" key="3">
    <source>
        <dbReference type="Proteomes" id="UP000029868"/>
    </source>
</evidence>
<reference evidence="2 3" key="1">
    <citation type="submission" date="2014-08" db="EMBL/GenBank/DDBJ databases">
        <title>Genomic and Phenotypic Diversity of Colwellia psychrerythraea strains from Disparate Marine Basins.</title>
        <authorList>
            <person name="Techtmann S.M."/>
            <person name="Stelling S.C."/>
            <person name="Utturkar S.M."/>
            <person name="Alshibli N."/>
            <person name="Harris A."/>
            <person name="Brown S.D."/>
            <person name="Hazen T.C."/>
        </authorList>
    </citation>
    <scope>NUCLEOTIDE SEQUENCE [LARGE SCALE GENOMIC DNA]</scope>
    <source>
        <strain evidence="2 3">GAB14E</strain>
    </source>
</reference>
<feature type="signal peptide" evidence="1">
    <location>
        <begin position="1"/>
        <end position="25"/>
    </location>
</feature>
<gene>
    <name evidence="2" type="ORF">GAB14E_3882</name>
</gene>
<dbReference type="EMBL" id="JQEC01000054">
    <property type="protein sequence ID" value="KGJ89721.1"/>
    <property type="molecule type" value="Genomic_DNA"/>
</dbReference>
<dbReference type="InterPro" id="IPR010239">
    <property type="entry name" value="CHP02001"/>
</dbReference>